<dbReference type="Pfam" id="PF01026">
    <property type="entry name" value="TatD_DNase"/>
    <property type="match status" value="1"/>
</dbReference>
<dbReference type="PANTHER" id="PTHR46124">
    <property type="entry name" value="D-AMINOACYL-TRNA DEACYLASE"/>
    <property type="match status" value="1"/>
</dbReference>
<proteinExistence type="predicted"/>
<keyword evidence="1" id="KW-0378">Hydrolase</keyword>
<dbReference type="InterPro" id="IPR018228">
    <property type="entry name" value="DNase_TatD-rel_CS"/>
</dbReference>
<accession>A0A0F9AS61</accession>
<dbReference type="InterPro" id="IPR032466">
    <property type="entry name" value="Metal_Hydrolase"/>
</dbReference>
<evidence type="ECO:0000313" key="2">
    <source>
        <dbReference type="EMBL" id="KKL12424.1"/>
    </source>
</evidence>
<gene>
    <name evidence="2" type="ORF">LCGC14_2535880</name>
</gene>
<sequence length="155" mass="17219">MLIDSHAHLDAPYFRDRLPAVLDRAKKAGVERIITIGVTPSSSRNCIKIAEKYPLVFAAAGYHPHWADGSDSDRLAQAERLAGEPSVVALGEIGLDYYRKFGSRDAQIELFIRQLEIAHRVGYPVIIHNREAGSDVLDILRDKLPEQGGVLHCYS</sequence>
<feature type="non-terminal residue" evidence="2">
    <location>
        <position position="155"/>
    </location>
</feature>
<dbReference type="AlphaFoldDB" id="A0A0F9AS61"/>
<dbReference type="SUPFAM" id="SSF51556">
    <property type="entry name" value="Metallo-dependent hydrolases"/>
    <property type="match status" value="1"/>
</dbReference>
<dbReference type="PROSITE" id="PS01137">
    <property type="entry name" value="TATD_1"/>
    <property type="match status" value="1"/>
</dbReference>
<dbReference type="GO" id="GO:0016788">
    <property type="term" value="F:hydrolase activity, acting on ester bonds"/>
    <property type="evidence" value="ECO:0007669"/>
    <property type="project" value="InterPro"/>
</dbReference>
<organism evidence="2">
    <name type="scientific">marine sediment metagenome</name>
    <dbReference type="NCBI Taxonomy" id="412755"/>
    <lineage>
        <taxon>unclassified sequences</taxon>
        <taxon>metagenomes</taxon>
        <taxon>ecological metagenomes</taxon>
    </lineage>
</organism>
<name>A0A0F9AS61_9ZZZZ</name>
<dbReference type="InterPro" id="IPR001130">
    <property type="entry name" value="TatD-like"/>
</dbReference>
<dbReference type="PANTHER" id="PTHR46124:SF2">
    <property type="entry name" value="D-AMINOACYL-TRNA DEACYLASE"/>
    <property type="match status" value="1"/>
</dbReference>
<dbReference type="CDD" id="cd01310">
    <property type="entry name" value="TatD_DNAse"/>
    <property type="match status" value="1"/>
</dbReference>
<dbReference type="EMBL" id="LAZR01041262">
    <property type="protein sequence ID" value="KKL12424.1"/>
    <property type="molecule type" value="Genomic_DNA"/>
</dbReference>
<comment type="caution">
    <text evidence="2">The sequence shown here is derived from an EMBL/GenBank/DDBJ whole genome shotgun (WGS) entry which is preliminary data.</text>
</comment>
<protein>
    <submittedName>
        <fullName evidence="2">Uncharacterized protein</fullName>
    </submittedName>
</protein>
<evidence type="ECO:0000256" key="1">
    <source>
        <dbReference type="ARBA" id="ARBA00022801"/>
    </source>
</evidence>
<reference evidence="2" key="1">
    <citation type="journal article" date="2015" name="Nature">
        <title>Complex archaea that bridge the gap between prokaryotes and eukaryotes.</title>
        <authorList>
            <person name="Spang A."/>
            <person name="Saw J.H."/>
            <person name="Jorgensen S.L."/>
            <person name="Zaremba-Niedzwiedzka K."/>
            <person name="Martijn J."/>
            <person name="Lind A.E."/>
            <person name="van Eijk R."/>
            <person name="Schleper C."/>
            <person name="Guy L."/>
            <person name="Ettema T.J."/>
        </authorList>
    </citation>
    <scope>NUCLEOTIDE SEQUENCE</scope>
</reference>
<dbReference type="GO" id="GO:0005829">
    <property type="term" value="C:cytosol"/>
    <property type="evidence" value="ECO:0007669"/>
    <property type="project" value="TreeGrafter"/>
</dbReference>
<dbReference type="Gene3D" id="3.20.20.140">
    <property type="entry name" value="Metal-dependent hydrolases"/>
    <property type="match status" value="1"/>
</dbReference>